<evidence type="ECO:0000313" key="1">
    <source>
        <dbReference type="EMBL" id="KAK2944291.1"/>
    </source>
</evidence>
<dbReference type="Proteomes" id="UP001281761">
    <property type="component" value="Unassembled WGS sequence"/>
</dbReference>
<evidence type="ECO:0000313" key="2">
    <source>
        <dbReference type="Proteomes" id="UP001281761"/>
    </source>
</evidence>
<proteinExistence type="predicted"/>
<protein>
    <submittedName>
        <fullName evidence="1">Uncharacterized protein</fullName>
    </submittedName>
</protein>
<dbReference type="EMBL" id="JARBJD010000305">
    <property type="protein sequence ID" value="KAK2944291.1"/>
    <property type="molecule type" value="Genomic_DNA"/>
</dbReference>
<name>A0ABQ9X0Z7_9EUKA</name>
<reference evidence="1 2" key="1">
    <citation type="journal article" date="2022" name="bioRxiv">
        <title>Genomics of Preaxostyla Flagellates Illuminates Evolutionary Transitions and the Path Towards Mitochondrial Loss.</title>
        <authorList>
            <person name="Novak L.V.F."/>
            <person name="Treitli S.C."/>
            <person name="Pyrih J."/>
            <person name="Halakuc P."/>
            <person name="Pipaliya S.V."/>
            <person name="Vacek V."/>
            <person name="Brzon O."/>
            <person name="Soukal P."/>
            <person name="Eme L."/>
            <person name="Dacks J.B."/>
            <person name="Karnkowska A."/>
            <person name="Elias M."/>
            <person name="Hampl V."/>
        </authorList>
    </citation>
    <scope>NUCLEOTIDE SEQUENCE [LARGE SCALE GENOMIC DNA]</scope>
    <source>
        <strain evidence="1">NAU3</strain>
        <tissue evidence="1">Gut</tissue>
    </source>
</reference>
<accession>A0ABQ9X0Z7</accession>
<comment type="caution">
    <text evidence="1">The sequence shown here is derived from an EMBL/GenBank/DDBJ whole genome shotgun (WGS) entry which is preliminary data.</text>
</comment>
<sequence>MCTSFQLLHFTFHSHLRWMGAVFFACHPSSFSPHFTFLHSSIPHTARSTTLIFTELAYPQISPHSHISTSVSHTDQRSISVHPLHSSNYSDGDSDRFCVFESLILMCRVSTKVVFVSLTFDDLRRLFFAGIGCSLHSSSLSSFISDFFLTSFFLCFC</sequence>
<organism evidence="1 2">
    <name type="scientific">Blattamonas nauphoetae</name>
    <dbReference type="NCBI Taxonomy" id="2049346"/>
    <lineage>
        <taxon>Eukaryota</taxon>
        <taxon>Metamonada</taxon>
        <taxon>Preaxostyla</taxon>
        <taxon>Oxymonadida</taxon>
        <taxon>Blattamonas</taxon>
    </lineage>
</organism>
<gene>
    <name evidence="1" type="ORF">BLNAU_20787</name>
</gene>
<keyword evidence="2" id="KW-1185">Reference proteome</keyword>